<keyword evidence="2" id="KW-0812">Transmembrane</keyword>
<feature type="transmembrane region" description="Helical" evidence="2">
    <location>
        <begin position="249"/>
        <end position="270"/>
    </location>
</feature>
<feature type="transmembrane region" description="Helical" evidence="2">
    <location>
        <begin position="338"/>
        <end position="358"/>
    </location>
</feature>
<feature type="transmembrane region" description="Helical" evidence="2">
    <location>
        <begin position="126"/>
        <end position="145"/>
    </location>
</feature>
<feature type="transmembrane region" description="Helical" evidence="2">
    <location>
        <begin position="389"/>
        <end position="408"/>
    </location>
</feature>
<evidence type="ECO:0000256" key="2">
    <source>
        <dbReference type="SAM" id="Phobius"/>
    </source>
</evidence>
<dbReference type="RefSeq" id="WP_406854522.1">
    <property type="nucleotide sequence ID" value="NZ_CP157484.1"/>
</dbReference>
<feature type="transmembrane region" description="Helical" evidence="2">
    <location>
        <begin position="365"/>
        <end position="383"/>
    </location>
</feature>
<name>A0AAU7JBF2_9HYPH</name>
<evidence type="ECO:0000313" key="3">
    <source>
        <dbReference type="EMBL" id="XBO37696.1"/>
    </source>
</evidence>
<feature type="transmembrane region" description="Helical" evidence="2">
    <location>
        <begin position="217"/>
        <end position="237"/>
    </location>
</feature>
<reference evidence="3" key="1">
    <citation type="submission" date="2024-05" db="EMBL/GenBank/DDBJ databases">
        <authorList>
            <person name="Kim S."/>
            <person name="Heo J."/>
            <person name="Choi H."/>
            <person name="Choi Y."/>
            <person name="Kwon S.-W."/>
            <person name="Kim Y."/>
        </authorList>
    </citation>
    <scope>NUCLEOTIDE SEQUENCE</scope>
    <source>
        <strain evidence="3">KACC 23698</strain>
    </source>
</reference>
<dbReference type="AlphaFoldDB" id="A0AAU7JBF2"/>
<protein>
    <recommendedName>
        <fullName evidence="4">GtrA family protein</fullName>
    </recommendedName>
</protein>
<organism evidence="3">
    <name type="scientific">Alsobacter sp. KACC 23698</name>
    <dbReference type="NCBI Taxonomy" id="3149229"/>
    <lineage>
        <taxon>Bacteria</taxon>
        <taxon>Pseudomonadati</taxon>
        <taxon>Pseudomonadota</taxon>
        <taxon>Alphaproteobacteria</taxon>
        <taxon>Hyphomicrobiales</taxon>
        <taxon>Alsobacteraceae</taxon>
        <taxon>Alsobacter</taxon>
    </lineage>
</organism>
<evidence type="ECO:0000256" key="1">
    <source>
        <dbReference type="SAM" id="MobiDB-lite"/>
    </source>
</evidence>
<keyword evidence="2" id="KW-0472">Membrane</keyword>
<sequence length="599" mass="60502">MQPRSAVALAWGVAGALFLAKSTSVFGVRDLDTDDVMRLVQVRDLLAGQGWFDLTQHRVDPPDGLVMHWSRLVDAPIAVLIALLRLPLPADAAERVAMALWPTLLLLPALAVVASIARSLGGRASVPVALMLFCVVGPAGTQFFAGRIDHHNLQILACLTALAAMLRLPTQRWAGLVAGLAGAVMLAVGIETLPYLVVLCGAAALMAAHDPDRTGPGVVLFGLGLAGGAALLTAATVPPQQVMAAHCDAISAPYLGAAVAGGLALAAGALLMRRTPSGAGRLAFAVAPGAVALAAVAAFGPHCLRGPVAEIDPRLGPVWLNGVQEMEPLLRLLRSADMLATITAVAAAFGVASWAVLAKGRPTRAAGPTLCLVLMGVALLVAAGQVRGAYYVNAFASPLIAAGLATAVRRMQVRPDHVGSAALAGVLAVSAPGMLLNMAFGTGPGAPSGVASASAAPAPAAAPSRSPGQTSLSEPGCAEPNVFNPIGALPPGLVLGGVDLGPLVLAGTTAHTVLGAPYHRNAAGILASHDLLAGSLDGAEERLRARGVRYVALCGRTPEQDRAGGLAAALAAGTPPAWLELAVRNGPLRVYRLRSANAG</sequence>
<proteinExistence type="predicted"/>
<feature type="transmembrane region" description="Helical" evidence="2">
    <location>
        <begin position="176"/>
        <end position="205"/>
    </location>
</feature>
<dbReference type="EMBL" id="CP157484">
    <property type="protein sequence ID" value="XBO37696.1"/>
    <property type="molecule type" value="Genomic_DNA"/>
</dbReference>
<feature type="transmembrane region" description="Helical" evidence="2">
    <location>
        <begin position="282"/>
        <end position="300"/>
    </location>
</feature>
<feature type="transmembrane region" description="Helical" evidence="2">
    <location>
        <begin position="420"/>
        <end position="440"/>
    </location>
</feature>
<feature type="compositionally biased region" description="Low complexity" evidence="1">
    <location>
        <begin position="451"/>
        <end position="468"/>
    </location>
</feature>
<keyword evidence="2" id="KW-1133">Transmembrane helix</keyword>
<evidence type="ECO:0008006" key="4">
    <source>
        <dbReference type="Google" id="ProtNLM"/>
    </source>
</evidence>
<accession>A0AAU7JBF2</accession>
<feature type="transmembrane region" description="Helical" evidence="2">
    <location>
        <begin position="100"/>
        <end position="120"/>
    </location>
</feature>
<feature type="region of interest" description="Disordered" evidence="1">
    <location>
        <begin position="451"/>
        <end position="477"/>
    </location>
</feature>
<gene>
    <name evidence="3" type="ORF">ABEG18_18490</name>
</gene>